<keyword evidence="2" id="KW-0472">Membrane</keyword>
<evidence type="ECO:0000313" key="3">
    <source>
        <dbReference type="EMBL" id="SFL10430.1"/>
    </source>
</evidence>
<keyword evidence="2" id="KW-1133">Transmembrane helix</keyword>
<feature type="region of interest" description="Disordered" evidence="1">
    <location>
        <begin position="110"/>
        <end position="147"/>
    </location>
</feature>
<keyword evidence="2" id="KW-0812">Transmembrane</keyword>
<reference evidence="4" key="1">
    <citation type="submission" date="2016-10" db="EMBL/GenBank/DDBJ databases">
        <authorList>
            <person name="Varghese N."/>
            <person name="Submissions S."/>
        </authorList>
    </citation>
    <scope>NUCLEOTIDE SEQUENCE [LARGE SCALE GENOMIC DNA]</scope>
    <source>
        <strain evidence="4">CGMCC 1.7738</strain>
    </source>
</reference>
<dbReference type="Pfam" id="PF24368">
    <property type="entry name" value="DUF7524"/>
    <property type="match status" value="1"/>
</dbReference>
<proteinExistence type="predicted"/>
<dbReference type="RefSeq" id="WP_089869700.1">
    <property type="nucleotide sequence ID" value="NZ_FOTC01000002.1"/>
</dbReference>
<evidence type="ECO:0000256" key="2">
    <source>
        <dbReference type="SAM" id="Phobius"/>
    </source>
</evidence>
<dbReference type="InterPro" id="IPR055946">
    <property type="entry name" value="DUF7524"/>
</dbReference>
<evidence type="ECO:0000313" key="4">
    <source>
        <dbReference type="Proteomes" id="UP000199607"/>
    </source>
</evidence>
<dbReference type="EMBL" id="FOTC01000002">
    <property type="protein sequence ID" value="SFL10430.1"/>
    <property type="molecule type" value="Genomic_DNA"/>
</dbReference>
<dbReference type="Proteomes" id="UP000199607">
    <property type="component" value="Unassembled WGS sequence"/>
</dbReference>
<dbReference type="STRING" id="553466.SAMN04487950_2470"/>
<name>A0A1I4EZD2_9EURY</name>
<sequence length="198" mass="21046">MSSALTVDLNRDRLHDVAVPGMYTTDEAFYVALENHGEAVHIHLHLDDTLSTVATLDGGNHYVDSGSTTTVRVGVERVEEPVTGKLKIVTGYGAETAYVDVTVEPFEEENHSVQVDEELGKPQRNASQRRNPAKREPSMSEKFGNRPSSGVSLPLLALAALAILLALLVGVVVDSGVVLVGVGVVIGGVLVALALQLR</sequence>
<dbReference type="AlphaFoldDB" id="A0A1I4EZD2"/>
<gene>
    <name evidence="3" type="ORF">SAMN04487950_2470</name>
</gene>
<keyword evidence="4" id="KW-1185">Reference proteome</keyword>
<evidence type="ECO:0000256" key="1">
    <source>
        <dbReference type="SAM" id="MobiDB-lite"/>
    </source>
</evidence>
<protein>
    <submittedName>
        <fullName evidence="3">Uncharacterized protein</fullName>
    </submittedName>
</protein>
<feature type="transmembrane region" description="Helical" evidence="2">
    <location>
        <begin position="177"/>
        <end position="195"/>
    </location>
</feature>
<feature type="transmembrane region" description="Helical" evidence="2">
    <location>
        <begin position="151"/>
        <end position="171"/>
    </location>
</feature>
<organism evidence="3 4">
    <name type="scientific">Halogranum rubrum</name>
    <dbReference type="NCBI Taxonomy" id="553466"/>
    <lineage>
        <taxon>Archaea</taxon>
        <taxon>Methanobacteriati</taxon>
        <taxon>Methanobacteriota</taxon>
        <taxon>Stenosarchaea group</taxon>
        <taxon>Halobacteria</taxon>
        <taxon>Halobacteriales</taxon>
        <taxon>Haloferacaceae</taxon>
    </lineage>
</organism>
<accession>A0A1I4EZD2</accession>